<accession>A0A422QDP1</accession>
<dbReference type="Gene3D" id="2.30.30.400">
    <property type="entry name" value="Rof-like"/>
    <property type="match status" value="1"/>
</dbReference>
<evidence type="ECO:0000313" key="2">
    <source>
        <dbReference type="Proteomes" id="UP000283254"/>
    </source>
</evidence>
<dbReference type="Proteomes" id="UP000283254">
    <property type="component" value="Unassembled WGS sequence"/>
</dbReference>
<protein>
    <recommendedName>
        <fullName evidence="3">Rho-binding antiterminator</fullName>
    </recommendedName>
</protein>
<gene>
    <name evidence="1" type="ORF">NM04_25005</name>
</gene>
<comment type="caution">
    <text evidence="1">The sequence shown here is derived from an EMBL/GenBank/DDBJ whole genome shotgun (WGS) entry which is preliminary data.</text>
</comment>
<proteinExistence type="predicted"/>
<dbReference type="InterPro" id="IPR023534">
    <property type="entry name" value="Rof/RNase_P-like"/>
</dbReference>
<dbReference type="EMBL" id="JSAB01000389">
    <property type="protein sequence ID" value="RNF28142.1"/>
    <property type="molecule type" value="Genomic_DNA"/>
</dbReference>
<dbReference type="RefSeq" id="WP_123072055.1">
    <property type="nucleotide sequence ID" value="NZ_JSAB01000389.1"/>
</dbReference>
<sequence>MTTNFSSPYQPINCEFHDLLEANATLGKPVQIGIRNETGAVQYYTASITDLYAKNGAEYMSISTGDTVRLDQIEEIDGAKLSDF</sequence>
<organism evidence="1 2">
    <name type="scientific">Massilia aurea</name>
    <dbReference type="NCBI Taxonomy" id="373040"/>
    <lineage>
        <taxon>Bacteria</taxon>
        <taxon>Pseudomonadati</taxon>
        <taxon>Pseudomonadota</taxon>
        <taxon>Betaproteobacteria</taxon>
        <taxon>Burkholderiales</taxon>
        <taxon>Oxalobacteraceae</taxon>
        <taxon>Telluria group</taxon>
        <taxon>Massilia</taxon>
    </lineage>
</organism>
<dbReference type="OrthoDB" id="5344363at2"/>
<evidence type="ECO:0000313" key="1">
    <source>
        <dbReference type="EMBL" id="RNF28142.1"/>
    </source>
</evidence>
<dbReference type="AlphaFoldDB" id="A0A422QDP1"/>
<name>A0A422QDP1_9BURK</name>
<dbReference type="InterPro" id="IPR038626">
    <property type="entry name" value="Rof-like_sf"/>
</dbReference>
<dbReference type="SUPFAM" id="SSF101744">
    <property type="entry name" value="Rof/RNase P subunit-like"/>
    <property type="match status" value="1"/>
</dbReference>
<keyword evidence="2" id="KW-1185">Reference proteome</keyword>
<evidence type="ECO:0008006" key="3">
    <source>
        <dbReference type="Google" id="ProtNLM"/>
    </source>
</evidence>
<reference evidence="1" key="1">
    <citation type="submission" date="2014-10" db="EMBL/GenBank/DDBJ databases">
        <title>Massilia sp. genome.</title>
        <authorList>
            <person name="Xu B."/>
            <person name="Dai L."/>
            <person name="Huang Z."/>
        </authorList>
    </citation>
    <scope>NUCLEOTIDE SEQUENCE [LARGE SCALE GENOMIC DNA]</scope>
    <source>
        <strain evidence="1">CFS-1</strain>
    </source>
</reference>